<keyword evidence="1" id="KW-0805">Transcription regulation</keyword>
<dbReference type="PRINTS" id="PR00035">
    <property type="entry name" value="HTHGNTR"/>
</dbReference>
<dbReference type="EMBL" id="FOIM01000001">
    <property type="protein sequence ID" value="SES95398.1"/>
    <property type="molecule type" value="Genomic_DNA"/>
</dbReference>
<dbReference type="Pfam" id="PF00392">
    <property type="entry name" value="GntR"/>
    <property type="match status" value="1"/>
</dbReference>
<proteinExistence type="predicted"/>
<reference evidence="6" key="1">
    <citation type="submission" date="2016-10" db="EMBL/GenBank/DDBJ databases">
        <authorList>
            <person name="Varghese N."/>
            <person name="Submissions S."/>
        </authorList>
    </citation>
    <scope>NUCLEOTIDE SEQUENCE [LARGE SCALE GENOMIC DNA]</scope>
    <source>
        <strain evidence="6">NLAE-zl-G277</strain>
    </source>
</reference>
<dbReference type="RefSeq" id="WP_092360379.1">
    <property type="nucleotide sequence ID" value="NZ_CABJCG010000007.1"/>
</dbReference>
<dbReference type="Gene3D" id="3.40.50.2300">
    <property type="match status" value="2"/>
</dbReference>
<dbReference type="InterPro" id="IPR000524">
    <property type="entry name" value="Tscrpt_reg_HTH_GntR"/>
</dbReference>
<dbReference type="SUPFAM" id="SSF53822">
    <property type="entry name" value="Periplasmic binding protein-like I"/>
    <property type="match status" value="1"/>
</dbReference>
<dbReference type="Gene3D" id="1.10.10.10">
    <property type="entry name" value="Winged helix-like DNA-binding domain superfamily/Winged helix DNA-binding domain"/>
    <property type="match status" value="1"/>
</dbReference>
<keyword evidence="3" id="KW-0804">Transcription</keyword>
<dbReference type="GeneID" id="93277939"/>
<protein>
    <submittedName>
        <fullName evidence="5">GntR family transcriptional regulator, arabinose operon transcriptional repressor</fullName>
    </submittedName>
</protein>
<dbReference type="InterPro" id="IPR036390">
    <property type="entry name" value="WH_DNA-bd_sf"/>
</dbReference>
<organism evidence="5 6">
    <name type="scientific">Enterocloster lavalensis</name>
    <dbReference type="NCBI Taxonomy" id="460384"/>
    <lineage>
        <taxon>Bacteria</taxon>
        <taxon>Bacillati</taxon>
        <taxon>Bacillota</taxon>
        <taxon>Clostridia</taxon>
        <taxon>Lachnospirales</taxon>
        <taxon>Lachnospiraceae</taxon>
        <taxon>Enterocloster</taxon>
    </lineage>
</organism>
<dbReference type="STRING" id="460384.SAMN05216313_101111"/>
<dbReference type="InterPro" id="IPR028082">
    <property type="entry name" value="Peripla_BP_I"/>
</dbReference>
<keyword evidence="2" id="KW-0238">DNA-binding</keyword>
<dbReference type="InterPro" id="IPR033532">
    <property type="entry name" value="AraR_ligand_bind_dom"/>
</dbReference>
<evidence type="ECO:0000259" key="4">
    <source>
        <dbReference type="PROSITE" id="PS50949"/>
    </source>
</evidence>
<accession>A0A1I0ANR4</accession>
<dbReference type="GO" id="GO:0000976">
    <property type="term" value="F:transcription cis-regulatory region binding"/>
    <property type="evidence" value="ECO:0007669"/>
    <property type="project" value="TreeGrafter"/>
</dbReference>
<evidence type="ECO:0000313" key="6">
    <source>
        <dbReference type="Proteomes" id="UP000198508"/>
    </source>
</evidence>
<dbReference type="SUPFAM" id="SSF46785">
    <property type="entry name" value="Winged helix' DNA-binding domain"/>
    <property type="match status" value="1"/>
</dbReference>
<dbReference type="InterPro" id="IPR046335">
    <property type="entry name" value="LacI/GalR-like_sensor"/>
</dbReference>
<evidence type="ECO:0000256" key="3">
    <source>
        <dbReference type="ARBA" id="ARBA00023163"/>
    </source>
</evidence>
<dbReference type="Proteomes" id="UP000198508">
    <property type="component" value="Unassembled WGS sequence"/>
</dbReference>
<dbReference type="PANTHER" id="PTHR30146">
    <property type="entry name" value="LACI-RELATED TRANSCRIPTIONAL REPRESSOR"/>
    <property type="match status" value="1"/>
</dbReference>
<dbReference type="CDD" id="cd01541">
    <property type="entry name" value="PBP1_AraR"/>
    <property type="match status" value="1"/>
</dbReference>
<evidence type="ECO:0000256" key="1">
    <source>
        <dbReference type="ARBA" id="ARBA00023015"/>
    </source>
</evidence>
<dbReference type="InterPro" id="IPR036388">
    <property type="entry name" value="WH-like_DNA-bd_sf"/>
</dbReference>
<dbReference type="Pfam" id="PF13377">
    <property type="entry name" value="Peripla_BP_3"/>
    <property type="match status" value="1"/>
</dbReference>
<keyword evidence="6" id="KW-1185">Reference proteome</keyword>
<evidence type="ECO:0000313" key="5">
    <source>
        <dbReference type="EMBL" id="SES95398.1"/>
    </source>
</evidence>
<dbReference type="PROSITE" id="PS50949">
    <property type="entry name" value="HTH_GNTR"/>
    <property type="match status" value="1"/>
</dbReference>
<dbReference type="PANTHER" id="PTHR30146:SF109">
    <property type="entry name" value="HTH-TYPE TRANSCRIPTIONAL REGULATOR GALS"/>
    <property type="match status" value="1"/>
</dbReference>
<evidence type="ECO:0000256" key="2">
    <source>
        <dbReference type="ARBA" id="ARBA00023125"/>
    </source>
</evidence>
<dbReference type="SMART" id="SM00345">
    <property type="entry name" value="HTH_GNTR"/>
    <property type="match status" value="1"/>
</dbReference>
<name>A0A1I0ANR4_9FIRM</name>
<feature type="domain" description="HTH gntR-type" evidence="4">
    <location>
        <begin position="5"/>
        <end position="73"/>
    </location>
</feature>
<sequence>MSALGRKSDQVYNWIRAYIDENKFSANLKLPSEHVICMRLDVSRETVRQALDRLAREELVYKVRGSGTYINKAVALSREMGNASACVKIGLILQGQDANANSGLISGIRNVMREKQADLHLFFTDNKFSSERNCLNVVAYQDYDGFIVDGVKASLLNPNLDCYRYIFQKKIPVIFYNNYYKELKYPRVINNDWKCALELLGLLARAGHKHIAGIFVYDNYQSIEKFRGYVTALRKYGVEFDDDYVKWCVSNEAHSPGFYKEVGKFLKGLPKCTAIVCCNFMILQAVRRSMEESGKRVPEDYSLVCFDYSGSDWEEAGITCSVHPGYQMGQQVGSRLLRMIENHEYADNGYSYVFEPRIYEGRSIRRIGGTERGGRTGGTG</sequence>
<gene>
    <name evidence="5" type="ORF">SAMN05216313_101111</name>
</gene>
<dbReference type="AlphaFoldDB" id="A0A1I0ANR4"/>
<dbReference type="GO" id="GO:0003700">
    <property type="term" value="F:DNA-binding transcription factor activity"/>
    <property type="evidence" value="ECO:0007669"/>
    <property type="project" value="InterPro"/>
</dbReference>
<dbReference type="CDD" id="cd07377">
    <property type="entry name" value="WHTH_GntR"/>
    <property type="match status" value="1"/>
</dbReference>